<protein>
    <submittedName>
        <fullName evidence="1">Uncharacterized protein</fullName>
    </submittedName>
</protein>
<dbReference type="Proteomes" id="UP000237105">
    <property type="component" value="Unassembled WGS sequence"/>
</dbReference>
<name>A0A2P5E1L8_PARAD</name>
<dbReference type="AlphaFoldDB" id="A0A2P5E1L8"/>
<sequence length="76" mass="8557">MNESIITSLFLSGNRHLLPQLVKFVHKTVLQQRDKGVMPGNAGIQKIFTFISLQFSTIPIVPLHDASAQPRNQIQF</sequence>
<reference evidence="2" key="1">
    <citation type="submission" date="2016-06" db="EMBL/GenBank/DDBJ databases">
        <title>Parallel loss of symbiosis genes in relatives of nitrogen-fixing non-legume Parasponia.</title>
        <authorList>
            <person name="Van Velzen R."/>
            <person name="Holmer R."/>
            <person name="Bu F."/>
            <person name="Rutten L."/>
            <person name="Van Zeijl A."/>
            <person name="Liu W."/>
            <person name="Santuari L."/>
            <person name="Cao Q."/>
            <person name="Sharma T."/>
            <person name="Shen D."/>
            <person name="Roswanjaya Y."/>
            <person name="Wardhani T."/>
            <person name="Kalhor M.S."/>
            <person name="Jansen J."/>
            <person name="Van den Hoogen J."/>
            <person name="Gungor B."/>
            <person name="Hartog M."/>
            <person name="Hontelez J."/>
            <person name="Verver J."/>
            <person name="Yang W.-C."/>
            <person name="Schijlen E."/>
            <person name="Repin R."/>
            <person name="Schilthuizen M."/>
            <person name="Schranz E."/>
            <person name="Heidstra R."/>
            <person name="Miyata K."/>
            <person name="Fedorova E."/>
            <person name="Kohlen W."/>
            <person name="Bisseling T."/>
            <person name="Smit S."/>
            <person name="Geurts R."/>
        </authorList>
    </citation>
    <scope>NUCLEOTIDE SEQUENCE [LARGE SCALE GENOMIC DNA]</scope>
    <source>
        <strain evidence="2">cv. WU1-14</strain>
    </source>
</reference>
<comment type="caution">
    <text evidence="1">The sequence shown here is derived from an EMBL/GenBank/DDBJ whole genome shotgun (WGS) entry which is preliminary data.</text>
</comment>
<proteinExistence type="predicted"/>
<keyword evidence="2" id="KW-1185">Reference proteome</keyword>
<dbReference type="EMBL" id="JXTB01000004">
    <property type="protein sequence ID" value="PON79436.1"/>
    <property type="molecule type" value="Genomic_DNA"/>
</dbReference>
<evidence type="ECO:0000313" key="1">
    <source>
        <dbReference type="EMBL" id="PON79436.1"/>
    </source>
</evidence>
<gene>
    <name evidence="1" type="ORF">PanWU01x14_011710</name>
</gene>
<evidence type="ECO:0000313" key="2">
    <source>
        <dbReference type="Proteomes" id="UP000237105"/>
    </source>
</evidence>
<accession>A0A2P5E1L8</accession>
<organism evidence="1 2">
    <name type="scientific">Parasponia andersonii</name>
    <name type="common">Sponia andersonii</name>
    <dbReference type="NCBI Taxonomy" id="3476"/>
    <lineage>
        <taxon>Eukaryota</taxon>
        <taxon>Viridiplantae</taxon>
        <taxon>Streptophyta</taxon>
        <taxon>Embryophyta</taxon>
        <taxon>Tracheophyta</taxon>
        <taxon>Spermatophyta</taxon>
        <taxon>Magnoliopsida</taxon>
        <taxon>eudicotyledons</taxon>
        <taxon>Gunneridae</taxon>
        <taxon>Pentapetalae</taxon>
        <taxon>rosids</taxon>
        <taxon>fabids</taxon>
        <taxon>Rosales</taxon>
        <taxon>Cannabaceae</taxon>
        <taxon>Parasponia</taxon>
    </lineage>
</organism>